<organism evidence="1">
    <name type="scientific">marine sediment metagenome</name>
    <dbReference type="NCBI Taxonomy" id="412755"/>
    <lineage>
        <taxon>unclassified sequences</taxon>
        <taxon>metagenomes</taxon>
        <taxon>ecological metagenomes</taxon>
    </lineage>
</organism>
<evidence type="ECO:0000313" key="1">
    <source>
        <dbReference type="EMBL" id="KKM68622.1"/>
    </source>
</evidence>
<dbReference type="EMBL" id="LAZR01010136">
    <property type="protein sequence ID" value="KKM68622.1"/>
    <property type="molecule type" value="Genomic_DNA"/>
</dbReference>
<sequence>MKTFVVLYSDGTMSFWFNRMKKSDFQNGAKLFSIEGDVQVSILPEWASIGFQKLEKIITEEWKKE</sequence>
<reference evidence="1" key="1">
    <citation type="journal article" date="2015" name="Nature">
        <title>Complex archaea that bridge the gap between prokaryotes and eukaryotes.</title>
        <authorList>
            <person name="Spang A."/>
            <person name="Saw J.H."/>
            <person name="Jorgensen S.L."/>
            <person name="Zaremba-Niedzwiedzka K."/>
            <person name="Martijn J."/>
            <person name="Lind A.E."/>
            <person name="van Eijk R."/>
            <person name="Schleper C."/>
            <person name="Guy L."/>
            <person name="Ettema T.J."/>
        </authorList>
    </citation>
    <scope>NUCLEOTIDE SEQUENCE</scope>
</reference>
<accession>A0A0F9MHL7</accession>
<protein>
    <submittedName>
        <fullName evidence="1">Uncharacterized protein</fullName>
    </submittedName>
</protein>
<dbReference type="AlphaFoldDB" id="A0A0F9MHL7"/>
<name>A0A0F9MHL7_9ZZZZ</name>
<gene>
    <name evidence="1" type="ORF">LCGC14_1459080</name>
</gene>
<proteinExistence type="predicted"/>
<comment type="caution">
    <text evidence="1">The sequence shown here is derived from an EMBL/GenBank/DDBJ whole genome shotgun (WGS) entry which is preliminary data.</text>
</comment>